<evidence type="ECO:0000313" key="3">
    <source>
        <dbReference type="EMBL" id="KGQ01568.1"/>
    </source>
</evidence>
<dbReference type="PANTHER" id="PTHR39599:SF1">
    <property type="entry name" value="GPI-ANCHORED PROTEIN (EUROFUNG)"/>
    <property type="match status" value="1"/>
</dbReference>
<protein>
    <submittedName>
        <fullName evidence="3">Uncharacterized protein</fullName>
    </submittedName>
</protein>
<reference evidence="3 4" key="1">
    <citation type="journal article" date="2011" name="PLoS Genet.">
        <title>Comparative genomic analysis of human fungal pathogens causing paracoccidioidomycosis.</title>
        <authorList>
            <person name="Desjardins C.A."/>
            <person name="Champion M.D."/>
            <person name="Holder J.W."/>
            <person name="Muszewska A."/>
            <person name="Goldberg J."/>
            <person name="Bailao A.M."/>
            <person name="Brigido M.M."/>
            <person name="Ferreira M.E."/>
            <person name="Garcia A.M."/>
            <person name="Grynberg M."/>
            <person name="Gujja S."/>
            <person name="Heiman D.I."/>
            <person name="Henn M.R."/>
            <person name="Kodira C.D."/>
            <person name="Leon-Narvaez H."/>
            <person name="Longo L.V."/>
            <person name="Ma L.J."/>
            <person name="Malavazi I."/>
            <person name="Matsuo A.L."/>
            <person name="Morais F.V."/>
            <person name="Pereira M."/>
            <person name="Rodriguez-Brito S."/>
            <person name="Sakthikumar S."/>
            <person name="Salem-Izacc S.M."/>
            <person name="Sykes S.M."/>
            <person name="Teixeira M.M."/>
            <person name="Vallejo M.C."/>
            <person name="Walter M.E."/>
            <person name="Yandava C."/>
            <person name="Young S."/>
            <person name="Zeng Q."/>
            <person name="Zucker J."/>
            <person name="Felipe M.S."/>
            <person name="Goldman G.H."/>
            <person name="Haas B.J."/>
            <person name="McEwen J.G."/>
            <person name="Nino-Vega G."/>
            <person name="Puccia R."/>
            <person name="San-Blas G."/>
            <person name="Soares C.M."/>
            <person name="Birren B.W."/>
            <person name="Cuomo C.A."/>
        </authorList>
    </citation>
    <scope>NUCLEOTIDE SEQUENCE [LARGE SCALE GENOMIC DNA]</scope>
    <source>
        <strain evidence="4">ATCC MYA-826 / Pb01</strain>
    </source>
</reference>
<dbReference type="PANTHER" id="PTHR39599">
    <property type="entry name" value="GPI-ANCHORED PROTEIN (EUROFUNG)-RELATED-RELATED"/>
    <property type="match status" value="1"/>
</dbReference>
<dbReference type="KEGG" id="pbl:PAAG_11694"/>
<dbReference type="HOGENOM" id="CLU_068709_2_0_1"/>
<keyword evidence="4" id="KW-1185">Reference proteome</keyword>
<gene>
    <name evidence="3" type="ORF">PAAG_11694</name>
</gene>
<accession>A0A0A2V245</accession>
<dbReference type="OrthoDB" id="5410926at2759"/>
<dbReference type="GeneID" id="9097816"/>
<name>A0A0A2V245_PARBA</name>
<evidence type="ECO:0000313" key="4">
    <source>
        <dbReference type="Proteomes" id="UP000002059"/>
    </source>
</evidence>
<organism evidence="3 4">
    <name type="scientific">Paracoccidioides lutzii (strain ATCC MYA-826 / Pb01)</name>
    <name type="common">Paracoccidioides brasiliensis</name>
    <dbReference type="NCBI Taxonomy" id="502779"/>
    <lineage>
        <taxon>Eukaryota</taxon>
        <taxon>Fungi</taxon>
        <taxon>Dikarya</taxon>
        <taxon>Ascomycota</taxon>
        <taxon>Pezizomycotina</taxon>
        <taxon>Eurotiomycetes</taxon>
        <taxon>Eurotiomycetidae</taxon>
        <taxon>Onygenales</taxon>
        <taxon>Ajellomycetaceae</taxon>
        <taxon>Paracoccidioides</taxon>
    </lineage>
</organism>
<feature type="signal peptide" evidence="2">
    <location>
        <begin position="1"/>
        <end position="18"/>
    </location>
</feature>
<keyword evidence="2" id="KW-0732">Signal</keyword>
<evidence type="ECO:0000256" key="2">
    <source>
        <dbReference type="SAM" id="SignalP"/>
    </source>
</evidence>
<feature type="chain" id="PRO_5002006542" evidence="2">
    <location>
        <begin position="19"/>
        <end position="285"/>
    </location>
</feature>
<feature type="region of interest" description="Disordered" evidence="1">
    <location>
        <begin position="24"/>
        <end position="60"/>
    </location>
</feature>
<dbReference type="VEuPathDB" id="FungiDB:PAAG_11694"/>
<evidence type="ECO:0000256" key="1">
    <source>
        <dbReference type="SAM" id="MobiDB-lite"/>
    </source>
</evidence>
<dbReference type="OMA" id="SICSRDA"/>
<dbReference type="EMBL" id="KN293999">
    <property type="protein sequence ID" value="KGQ01568.1"/>
    <property type="molecule type" value="Genomic_DNA"/>
</dbReference>
<dbReference type="RefSeq" id="XP_002794534.2">
    <property type="nucleotide sequence ID" value="XM_002794488.2"/>
</dbReference>
<dbReference type="AlphaFoldDB" id="A0A0A2V245"/>
<dbReference type="Proteomes" id="UP000002059">
    <property type="component" value="Partially assembled WGS sequence"/>
</dbReference>
<sequence>MRLDPLPFLPLLLTSARAVVREDYSDNTDTSSPFHLPLFDRNNNNNNNNDDDDGNPNFIDSRNAKEAVALERRQNQCPAGFNSCALLGAAGACCQSNAVCSRDDANHIACCPSGSMCTGKLTAPSQTTSTNFMFPQPGTATTTPPLTPTSTTPGTASVVPSAPFPFTVIPTTFSNQEACTTAYSSCQAQFSSCTAALGGVHGVTVGGWNGQGITVAGYAPTAGNPQSVCSSLSTAACHGLQVGYCTAFRDGVGSGGIGRNGGRSGNGLLYDIAAGVVVAVVGMIV</sequence>
<proteinExistence type="predicted"/>